<dbReference type="RefSeq" id="WP_286278791.1">
    <property type="nucleotide sequence ID" value="NZ_AP027731.1"/>
</dbReference>
<sequence>MSLPVRVGDVTFLAPRGSWVTHIDDLDGQRAALILLPIEKCGPVALRLTADGQVSGISGEDVQKLFWRFFYPIIEKRAPALIAT</sequence>
<keyword evidence="2" id="KW-1185">Reference proteome</keyword>
<dbReference type="EMBL" id="AP027731">
    <property type="protein sequence ID" value="BDZ45485.1"/>
    <property type="molecule type" value="Genomic_DNA"/>
</dbReference>
<evidence type="ECO:0000313" key="2">
    <source>
        <dbReference type="Proteomes" id="UP001321498"/>
    </source>
</evidence>
<reference evidence="2" key="1">
    <citation type="journal article" date="2019" name="Int. J. Syst. Evol. Microbiol.">
        <title>The Global Catalogue of Microorganisms (GCM) 10K type strain sequencing project: providing services to taxonomists for standard genome sequencing and annotation.</title>
        <authorList>
            <consortium name="The Broad Institute Genomics Platform"/>
            <consortium name="The Broad Institute Genome Sequencing Center for Infectious Disease"/>
            <person name="Wu L."/>
            <person name="Ma J."/>
        </authorList>
    </citation>
    <scope>NUCLEOTIDE SEQUENCE [LARGE SCALE GENOMIC DNA]</scope>
    <source>
        <strain evidence="2">NBRC 108725</strain>
    </source>
</reference>
<accession>A0ABM8GB79</accession>
<dbReference type="Proteomes" id="UP001321498">
    <property type="component" value="Chromosome"/>
</dbReference>
<organism evidence="1 2">
    <name type="scientific">Naasia aerilata</name>
    <dbReference type="NCBI Taxonomy" id="1162966"/>
    <lineage>
        <taxon>Bacteria</taxon>
        <taxon>Bacillati</taxon>
        <taxon>Actinomycetota</taxon>
        <taxon>Actinomycetes</taxon>
        <taxon>Micrococcales</taxon>
        <taxon>Microbacteriaceae</taxon>
        <taxon>Naasia</taxon>
    </lineage>
</organism>
<name>A0ABM8GB79_9MICO</name>
<evidence type="ECO:0000313" key="1">
    <source>
        <dbReference type="EMBL" id="BDZ45485.1"/>
    </source>
</evidence>
<proteinExistence type="predicted"/>
<gene>
    <name evidence="1" type="ORF">GCM10025866_13940</name>
</gene>
<protein>
    <submittedName>
        <fullName evidence="1">Uncharacterized protein</fullName>
    </submittedName>
</protein>